<dbReference type="InterPro" id="IPR014721">
    <property type="entry name" value="Ribsml_uS5_D2-typ_fold_subgr"/>
</dbReference>
<dbReference type="EMBL" id="JACCFL010000001">
    <property type="protein sequence ID" value="NYJ22050.1"/>
    <property type="molecule type" value="Genomic_DNA"/>
</dbReference>
<dbReference type="PANTHER" id="PTHR33992">
    <property type="entry name" value="RIBONUCLEASE P PROTEIN COMPONENT"/>
    <property type="match status" value="1"/>
</dbReference>
<feature type="region of interest" description="Disordered" evidence="9">
    <location>
        <begin position="115"/>
        <end position="138"/>
    </location>
</feature>
<keyword evidence="3 7" id="KW-0540">Nuclease</keyword>
<accession>A0A853CT77</accession>
<evidence type="ECO:0000256" key="8">
    <source>
        <dbReference type="NCBIfam" id="TIGR00188"/>
    </source>
</evidence>
<dbReference type="InterPro" id="IPR020568">
    <property type="entry name" value="Ribosomal_Su5_D2-typ_SF"/>
</dbReference>
<evidence type="ECO:0000313" key="11">
    <source>
        <dbReference type="Proteomes" id="UP000578352"/>
    </source>
</evidence>
<evidence type="ECO:0000256" key="6">
    <source>
        <dbReference type="ARBA" id="ARBA00022884"/>
    </source>
</evidence>
<comment type="similarity">
    <text evidence="7">Belongs to the RnpA family.</text>
</comment>
<dbReference type="Pfam" id="PF00825">
    <property type="entry name" value="Ribonuclease_P"/>
    <property type="match status" value="1"/>
</dbReference>
<evidence type="ECO:0000256" key="3">
    <source>
        <dbReference type="ARBA" id="ARBA00022722"/>
    </source>
</evidence>
<evidence type="ECO:0000256" key="4">
    <source>
        <dbReference type="ARBA" id="ARBA00022759"/>
    </source>
</evidence>
<dbReference type="InterPro" id="IPR000100">
    <property type="entry name" value="RNase_P"/>
</dbReference>
<comment type="caution">
    <text evidence="10">The sequence shown here is derived from an EMBL/GenBank/DDBJ whole genome shotgun (WGS) entry which is preliminary data.</text>
</comment>
<protein>
    <recommendedName>
        <fullName evidence="7 8">Ribonuclease P protein component</fullName>
        <shortName evidence="7">RNase P protein</shortName>
        <shortName evidence="7">RNaseP protein</shortName>
        <ecNumber evidence="7 8">3.1.26.5</ecNumber>
    </recommendedName>
    <alternativeName>
        <fullName evidence="7">Protein C5</fullName>
    </alternativeName>
</protein>
<reference evidence="10 11" key="1">
    <citation type="submission" date="2020-07" db="EMBL/GenBank/DDBJ databases">
        <title>Sequencing the genomes of 1000 actinobacteria strains.</title>
        <authorList>
            <person name="Klenk H.-P."/>
        </authorList>
    </citation>
    <scope>NUCLEOTIDE SEQUENCE [LARGE SCALE GENOMIC DNA]</scope>
    <source>
        <strain evidence="10 11">DSM 15165</strain>
    </source>
</reference>
<dbReference type="InterPro" id="IPR020539">
    <property type="entry name" value="RNase_P_CS"/>
</dbReference>
<keyword evidence="2 7" id="KW-0819">tRNA processing</keyword>
<dbReference type="HAMAP" id="MF_00227">
    <property type="entry name" value="RNase_P"/>
    <property type="match status" value="1"/>
</dbReference>
<dbReference type="AlphaFoldDB" id="A0A853CT77"/>
<dbReference type="GO" id="GO:0001682">
    <property type="term" value="P:tRNA 5'-leader removal"/>
    <property type="evidence" value="ECO:0007669"/>
    <property type="project" value="UniProtKB-UniRule"/>
</dbReference>
<evidence type="ECO:0000256" key="9">
    <source>
        <dbReference type="SAM" id="MobiDB-lite"/>
    </source>
</evidence>
<dbReference type="RefSeq" id="WP_179604151.1">
    <property type="nucleotide sequence ID" value="NZ_BAABEH010000001.1"/>
</dbReference>
<dbReference type="SUPFAM" id="SSF54211">
    <property type="entry name" value="Ribosomal protein S5 domain 2-like"/>
    <property type="match status" value="1"/>
</dbReference>
<evidence type="ECO:0000313" key="10">
    <source>
        <dbReference type="EMBL" id="NYJ22050.1"/>
    </source>
</evidence>
<keyword evidence="4 7" id="KW-0255">Endonuclease</keyword>
<comment type="catalytic activity">
    <reaction evidence="7">
        <text>Endonucleolytic cleavage of RNA, removing 5'-extranucleotides from tRNA precursor.</text>
        <dbReference type="EC" id="3.1.26.5"/>
    </reaction>
</comment>
<keyword evidence="5 7" id="KW-0378">Hydrolase</keyword>
<dbReference type="GO" id="GO:0030677">
    <property type="term" value="C:ribonuclease P complex"/>
    <property type="evidence" value="ECO:0007669"/>
    <property type="project" value="TreeGrafter"/>
</dbReference>
<comment type="subunit">
    <text evidence="7">Consists of a catalytic RNA component (M1 or rnpB) and a protein subunit.</text>
</comment>
<dbReference type="Gene3D" id="3.30.230.10">
    <property type="match status" value="1"/>
</dbReference>
<keyword evidence="6 7" id="KW-0694">RNA-binding</keyword>
<comment type="function">
    <text evidence="1 7">RNaseP catalyzes the removal of the 5'-leader sequence from pre-tRNA to produce the mature 5'-terminus. It can also cleave other RNA substrates such as 4.5S RNA. The protein component plays an auxiliary but essential role in vivo by binding to the 5'-leader sequence and broadening the substrate specificity of the ribozyme.</text>
</comment>
<dbReference type="GO" id="GO:0042781">
    <property type="term" value="F:3'-tRNA processing endoribonuclease activity"/>
    <property type="evidence" value="ECO:0007669"/>
    <property type="project" value="TreeGrafter"/>
</dbReference>
<evidence type="ECO:0000256" key="1">
    <source>
        <dbReference type="ARBA" id="ARBA00002663"/>
    </source>
</evidence>
<organism evidence="10 11">
    <name type="scientific">Leifsonia shinshuensis</name>
    <dbReference type="NCBI Taxonomy" id="150026"/>
    <lineage>
        <taxon>Bacteria</taxon>
        <taxon>Bacillati</taxon>
        <taxon>Actinomycetota</taxon>
        <taxon>Actinomycetes</taxon>
        <taxon>Micrococcales</taxon>
        <taxon>Microbacteriaceae</taxon>
        <taxon>Leifsonia</taxon>
    </lineage>
</organism>
<evidence type="ECO:0000256" key="7">
    <source>
        <dbReference type="HAMAP-Rule" id="MF_00227"/>
    </source>
</evidence>
<evidence type="ECO:0000256" key="5">
    <source>
        <dbReference type="ARBA" id="ARBA00022801"/>
    </source>
</evidence>
<sequence>MLAKNHRITRGAEYRATVRRGARFNGASTVAYVRFNRDSDVVRFGFIVSKAVGNAVVRNRVRRRLKAAAYDLLPRLAPAAIDGAGIDVVIRALPASAHLTWANLHGEVSGAADRFLSRHTTRPRDLGPRGTSEGNVRP</sequence>
<proteinExistence type="inferred from homology"/>
<dbReference type="NCBIfam" id="TIGR00188">
    <property type="entry name" value="rnpA"/>
    <property type="match status" value="1"/>
</dbReference>
<dbReference type="Proteomes" id="UP000578352">
    <property type="component" value="Unassembled WGS sequence"/>
</dbReference>
<name>A0A853CT77_9MICO</name>
<dbReference type="PROSITE" id="PS00648">
    <property type="entry name" value="RIBONUCLEASE_P"/>
    <property type="match status" value="1"/>
</dbReference>
<dbReference type="PANTHER" id="PTHR33992:SF1">
    <property type="entry name" value="RIBONUCLEASE P PROTEIN COMPONENT"/>
    <property type="match status" value="1"/>
</dbReference>
<dbReference type="GO" id="GO:0004526">
    <property type="term" value="F:ribonuclease P activity"/>
    <property type="evidence" value="ECO:0007669"/>
    <property type="project" value="UniProtKB-UniRule"/>
</dbReference>
<evidence type="ECO:0000256" key="2">
    <source>
        <dbReference type="ARBA" id="ARBA00022694"/>
    </source>
</evidence>
<dbReference type="EC" id="3.1.26.5" evidence="7 8"/>
<gene>
    <name evidence="7" type="primary">rnpA</name>
    <name evidence="10" type="ORF">HNR13_000337</name>
</gene>
<dbReference type="GO" id="GO:0000049">
    <property type="term" value="F:tRNA binding"/>
    <property type="evidence" value="ECO:0007669"/>
    <property type="project" value="UniProtKB-UniRule"/>
</dbReference>